<organism evidence="2 3">
    <name type="scientific">Phaeocystidibacter luteus</name>
    <dbReference type="NCBI Taxonomy" id="911197"/>
    <lineage>
        <taxon>Bacteria</taxon>
        <taxon>Pseudomonadati</taxon>
        <taxon>Bacteroidota</taxon>
        <taxon>Flavobacteriia</taxon>
        <taxon>Flavobacteriales</taxon>
        <taxon>Phaeocystidibacteraceae</taxon>
        <taxon>Phaeocystidibacter</taxon>
    </lineage>
</organism>
<feature type="signal peptide" evidence="1">
    <location>
        <begin position="1"/>
        <end position="20"/>
    </location>
</feature>
<protein>
    <recommendedName>
        <fullName evidence="4">Porin family protein</fullName>
    </recommendedName>
</protein>
<dbReference type="OrthoDB" id="978645at2"/>
<dbReference type="Proteomes" id="UP000468650">
    <property type="component" value="Unassembled WGS sequence"/>
</dbReference>
<dbReference type="RefSeq" id="WP_151667800.1">
    <property type="nucleotide sequence ID" value="NZ_WBVO01000008.1"/>
</dbReference>
<dbReference type="AlphaFoldDB" id="A0A6N6RGU5"/>
<feature type="chain" id="PRO_5026731162" description="Porin family protein" evidence="1">
    <location>
        <begin position="21"/>
        <end position="161"/>
    </location>
</feature>
<name>A0A6N6RGU5_9FLAO</name>
<evidence type="ECO:0000313" key="3">
    <source>
        <dbReference type="Proteomes" id="UP000468650"/>
    </source>
</evidence>
<reference evidence="2 3" key="1">
    <citation type="submission" date="2019-09" db="EMBL/GenBank/DDBJ databases">
        <title>Genomes of family Cryomorphaceae.</title>
        <authorList>
            <person name="Bowman J.P."/>
        </authorList>
    </citation>
    <scope>NUCLEOTIDE SEQUENCE [LARGE SCALE GENOMIC DNA]</scope>
    <source>
        <strain evidence="2 3">LMG 25704</strain>
    </source>
</reference>
<keyword evidence="1" id="KW-0732">Signal</keyword>
<gene>
    <name evidence="2" type="ORF">F8C67_10485</name>
</gene>
<accession>A0A6N6RGU5</accession>
<dbReference type="SUPFAM" id="SSF56925">
    <property type="entry name" value="OMPA-like"/>
    <property type="match status" value="1"/>
</dbReference>
<dbReference type="EMBL" id="WBVO01000008">
    <property type="protein sequence ID" value="KAB2808705.1"/>
    <property type="molecule type" value="Genomic_DNA"/>
</dbReference>
<evidence type="ECO:0000313" key="2">
    <source>
        <dbReference type="EMBL" id="KAB2808705.1"/>
    </source>
</evidence>
<evidence type="ECO:0008006" key="4">
    <source>
        <dbReference type="Google" id="ProtNLM"/>
    </source>
</evidence>
<evidence type="ECO:0000256" key="1">
    <source>
        <dbReference type="SAM" id="SignalP"/>
    </source>
</evidence>
<proteinExistence type="predicted"/>
<keyword evidence="3" id="KW-1185">Reference proteome</keyword>
<dbReference type="InterPro" id="IPR011250">
    <property type="entry name" value="OMP/PagP_B-barrel"/>
</dbReference>
<dbReference type="Gene3D" id="2.40.160.20">
    <property type="match status" value="1"/>
</dbReference>
<sequence>MKKVLAIAAFAFGLSFASNAQSISPNAIGIRAGAGNGLGTEISYQRAMGSNNRLEIDLGLNSNDNLTVIGINGVYQWVWNLDGGLNWYAGAGAAVATWDYDDDFPGSPEGGLNIGATGQLGLEYNFDFPLLLSLDWRPNFWVLDDAGFDWNGIALGIRYQF</sequence>
<comment type="caution">
    <text evidence="2">The sequence shown here is derived from an EMBL/GenBank/DDBJ whole genome shotgun (WGS) entry which is preliminary data.</text>
</comment>